<keyword evidence="1" id="KW-0378">Hydrolase</keyword>
<keyword evidence="2" id="KW-0326">Glycosidase</keyword>
<proteinExistence type="predicted"/>
<accession>A0A5N6NXZ6</accession>
<dbReference type="InterPro" id="IPR036881">
    <property type="entry name" value="Glyco_hydro_3_C_sf"/>
</dbReference>
<feature type="domain" description="Glycoside hydrolase family 3 N-terminal" evidence="4">
    <location>
        <begin position="45"/>
        <end position="186"/>
    </location>
</feature>
<dbReference type="FunFam" id="3.40.50.1700:FF:000002">
    <property type="entry name" value="Glycosyl hydrolase family protein"/>
    <property type="match status" value="1"/>
</dbReference>
<feature type="domain" description="Glycoside hydrolase family 3 C-terminal" evidence="5">
    <location>
        <begin position="442"/>
        <end position="650"/>
    </location>
</feature>
<evidence type="ECO:0000259" key="4">
    <source>
        <dbReference type="Pfam" id="PF00933"/>
    </source>
</evidence>
<dbReference type="AlphaFoldDB" id="A0A5N6NXZ6"/>
<gene>
    <name evidence="6" type="ORF">E3N88_16259</name>
</gene>
<dbReference type="InterPro" id="IPR001764">
    <property type="entry name" value="Glyco_hydro_3_N"/>
</dbReference>
<evidence type="ECO:0000259" key="5">
    <source>
        <dbReference type="Pfam" id="PF01915"/>
    </source>
</evidence>
<organism evidence="6 7">
    <name type="scientific">Mikania micrantha</name>
    <name type="common">bitter vine</name>
    <dbReference type="NCBI Taxonomy" id="192012"/>
    <lineage>
        <taxon>Eukaryota</taxon>
        <taxon>Viridiplantae</taxon>
        <taxon>Streptophyta</taxon>
        <taxon>Embryophyta</taxon>
        <taxon>Tracheophyta</taxon>
        <taxon>Spermatophyta</taxon>
        <taxon>Magnoliopsida</taxon>
        <taxon>eudicotyledons</taxon>
        <taxon>Gunneridae</taxon>
        <taxon>Pentapetalae</taxon>
        <taxon>asterids</taxon>
        <taxon>campanulids</taxon>
        <taxon>Asterales</taxon>
        <taxon>Asteraceae</taxon>
        <taxon>Asteroideae</taxon>
        <taxon>Heliantheae alliance</taxon>
        <taxon>Eupatorieae</taxon>
        <taxon>Mikania</taxon>
    </lineage>
</organism>
<feature type="domain" description="Glycoside hydrolase family 3 N-terminal" evidence="4">
    <location>
        <begin position="203"/>
        <end position="405"/>
    </location>
</feature>
<feature type="chain" id="PRO_5024300583" description="Beta-glucosidase" evidence="3">
    <location>
        <begin position="22"/>
        <end position="657"/>
    </location>
</feature>
<dbReference type="InterPro" id="IPR002772">
    <property type="entry name" value="Glyco_hydro_3_C"/>
</dbReference>
<evidence type="ECO:0000313" key="7">
    <source>
        <dbReference type="Proteomes" id="UP000326396"/>
    </source>
</evidence>
<evidence type="ECO:0000313" key="6">
    <source>
        <dbReference type="EMBL" id="KAD5508556.1"/>
    </source>
</evidence>
<sequence>MAKLCPSSLVIIMMCCYWAASESLKYKDPKQPINIRIKDLLNRMTLAEKIGQMTQIERSVASADVMQKYFIGSILSGGGSVPAKEASPETWINMVNGFQNGSLATRLGIPMIYGIDAVHGNNNVFKATIFPHNVGLGVTRQVFLPLVNVDPELIEKIGAATALEVRATGINYAFAPCIAVTITSSSSSTTNLVFVITIFCSQVCRDPRWGRCFESYSEDPAIVRQMTQLIPGLQGDIPPNTHKGVPFVAGKEKVVACAKHFVGDGGTTKGINENNTVISPHGLFSIHMPAYYDSVLKGVATIMISYSSVNGAKMHADGHLITNFLKNTVKFRGFVISDWQGIDRLTDPPHANYTFSILRSVEAGLDMIMVPYNYTEFIDGLSYLVTNKFIPISRIDDAVKRILRVKFVMGLFENPLADLTMAKHLGSHEHRELAREAVRKSLVLLKNGKTDTEPVLPLPKKSTKILVAGTHADDIGNQCGGWTIEWHGQSGNITVGTTILSAIKKTVDPKTEVVYQENPTPEFIKSNNFSYAIVVTGEYPYSETVGDNLNLTIPEPGPTTITNVCGAVKCVVVLITGRPVVIEPYVSNMDGLVAAWLPGTEGQGVADVLYGDYGFTGKLARTWFKTVDQLPMNVGDPHYDPLYPFGFGITTEPVKSN</sequence>
<name>A0A5N6NXZ6_9ASTR</name>
<dbReference type="Proteomes" id="UP000326396">
    <property type="component" value="Linkage Group LG16"/>
</dbReference>
<keyword evidence="7" id="KW-1185">Reference proteome</keyword>
<dbReference type="GO" id="GO:0009251">
    <property type="term" value="P:glucan catabolic process"/>
    <property type="evidence" value="ECO:0007669"/>
    <property type="project" value="TreeGrafter"/>
</dbReference>
<dbReference type="InterPro" id="IPR051915">
    <property type="entry name" value="Cellulose_Degrad_GH3"/>
</dbReference>
<evidence type="ECO:0000256" key="1">
    <source>
        <dbReference type="ARBA" id="ARBA00022801"/>
    </source>
</evidence>
<dbReference type="InterPro" id="IPR017853">
    <property type="entry name" value="GH"/>
</dbReference>
<dbReference type="GO" id="GO:0008422">
    <property type="term" value="F:beta-glucosidase activity"/>
    <property type="evidence" value="ECO:0007669"/>
    <property type="project" value="TreeGrafter"/>
</dbReference>
<dbReference type="Gene3D" id="3.20.20.300">
    <property type="entry name" value="Glycoside hydrolase, family 3, N-terminal domain"/>
    <property type="match status" value="1"/>
</dbReference>
<dbReference type="FunFam" id="3.20.20.300:FF:000003">
    <property type="entry name" value="Beta-D-glucan exohydrolase isoenzyme ExoI"/>
    <property type="match status" value="1"/>
</dbReference>
<dbReference type="Pfam" id="PF01915">
    <property type="entry name" value="Glyco_hydro_3_C"/>
    <property type="match status" value="1"/>
</dbReference>
<dbReference type="PRINTS" id="PR00133">
    <property type="entry name" value="GLHYDRLASE3"/>
</dbReference>
<evidence type="ECO:0000256" key="2">
    <source>
        <dbReference type="ARBA" id="ARBA00023295"/>
    </source>
</evidence>
<dbReference type="Gene3D" id="3.40.50.1700">
    <property type="entry name" value="Glycoside hydrolase family 3 C-terminal domain"/>
    <property type="match status" value="1"/>
</dbReference>
<dbReference type="Pfam" id="PF00933">
    <property type="entry name" value="Glyco_hydro_3"/>
    <property type="match status" value="2"/>
</dbReference>
<keyword evidence="3" id="KW-0732">Signal</keyword>
<dbReference type="EMBL" id="SZYD01000008">
    <property type="protein sequence ID" value="KAD5508556.1"/>
    <property type="molecule type" value="Genomic_DNA"/>
</dbReference>
<reference evidence="6 7" key="1">
    <citation type="submission" date="2019-05" db="EMBL/GenBank/DDBJ databases">
        <title>Mikania micrantha, genome provides insights into the molecular mechanism of rapid growth.</title>
        <authorList>
            <person name="Liu B."/>
        </authorList>
    </citation>
    <scope>NUCLEOTIDE SEQUENCE [LARGE SCALE GENOMIC DNA]</scope>
    <source>
        <strain evidence="6">NLD-2019</strain>
        <tissue evidence="6">Leaf</tissue>
    </source>
</reference>
<feature type="signal peptide" evidence="3">
    <location>
        <begin position="1"/>
        <end position="21"/>
    </location>
</feature>
<comment type="caution">
    <text evidence="6">The sequence shown here is derived from an EMBL/GenBank/DDBJ whole genome shotgun (WGS) entry which is preliminary data.</text>
</comment>
<dbReference type="InterPro" id="IPR036962">
    <property type="entry name" value="Glyco_hydro_3_N_sf"/>
</dbReference>
<dbReference type="PANTHER" id="PTHR30620">
    <property type="entry name" value="PERIPLASMIC BETA-GLUCOSIDASE-RELATED"/>
    <property type="match status" value="1"/>
</dbReference>
<dbReference type="PANTHER" id="PTHR30620:SF100">
    <property type="entry name" value="GLUCAN 1,3-BETA-GLUCOSIDASE"/>
    <property type="match status" value="1"/>
</dbReference>
<dbReference type="OrthoDB" id="47059at2759"/>
<dbReference type="SUPFAM" id="SSF51445">
    <property type="entry name" value="(Trans)glycosidases"/>
    <property type="match status" value="1"/>
</dbReference>
<evidence type="ECO:0000256" key="3">
    <source>
        <dbReference type="SAM" id="SignalP"/>
    </source>
</evidence>
<protein>
    <recommendedName>
        <fullName evidence="8">Beta-glucosidase</fullName>
    </recommendedName>
</protein>
<evidence type="ECO:0008006" key="8">
    <source>
        <dbReference type="Google" id="ProtNLM"/>
    </source>
</evidence>
<dbReference type="SUPFAM" id="SSF52279">
    <property type="entry name" value="Beta-D-glucan exohydrolase, C-terminal domain"/>
    <property type="match status" value="1"/>
</dbReference>